<sequence>MGRVLLVDDDSNIRDALGVVLHDAGHTVALAGDGPEGLRLANLATPEVIVSDVMMPAIDGPEMIRRIRAIPCLKSVPVILMSAVETVPRVPVAAMLRKPLDPSVLLRLIDELTYDSANAHEATGNARAEIAEELEGSRGVRVVPSLRLLAVISRGIESCDTRIRRGLSLGREQEERLQKVRSIGADTAVAEVLHERLKDSVAALVVCERVHVRHYDVVSRIQRRQQSMQT</sequence>
<evidence type="ECO:0000259" key="3">
    <source>
        <dbReference type="PROSITE" id="PS50110"/>
    </source>
</evidence>
<keyword evidence="1 2" id="KW-0597">Phosphoprotein</keyword>
<accession>A0A1N7RSQ1</accession>
<reference evidence="4" key="1">
    <citation type="submission" date="2016-12" db="EMBL/GenBank/DDBJ databases">
        <authorList>
            <person name="Moulin L."/>
        </authorList>
    </citation>
    <scope>NUCLEOTIDE SEQUENCE [LARGE SCALE GENOMIC DNA]</scope>
    <source>
        <strain evidence="4">STM 7183</strain>
    </source>
</reference>
<evidence type="ECO:0000256" key="2">
    <source>
        <dbReference type="PROSITE-ProRule" id="PRU00169"/>
    </source>
</evidence>
<dbReference type="AlphaFoldDB" id="A0A1N7RSQ1"/>
<dbReference type="PANTHER" id="PTHR44591">
    <property type="entry name" value="STRESS RESPONSE REGULATOR PROTEIN 1"/>
    <property type="match status" value="1"/>
</dbReference>
<dbReference type="GO" id="GO:0000160">
    <property type="term" value="P:phosphorelay signal transduction system"/>
    <property type="evidence" value="ECO:0007669"/>
    <property type="project" value="InterPro"/>
</dbReference>
<dbReference type="OrthoDB" id="9808843at2"/>
<proteinExistence type="predicted"/>
<comment type="caution">
    <text evidence="4">The sequence shown here is derived from an EMBL/GenBank/DDBJ whole genome shotgun (WGS) entry which is preliminary data.</text>
</comment>
<dbReference type="Gene3D" id="3.40.50.2300">
    <property type="match status" value="1"/>
</dbReference>
<dbReference type="SUPFAM" id="SSF52172">
    <property type="entry name" value="CheY-like"/>
    <property type="match status" value="1"/>
</dbReference>
<organism evidence="4 5">
    <name type="scientific">Paraburkholderia piptadeniae</name>
    <dbReference type="NCBI Taxonomy" id="1701573"/>
    <lineage>
        <taxon>Bacteria</taxon>
        <taxon>Pseudomonadati</taxon>
        <taxon>Pseudomonadota</taxon>
        <taxon>Betaproteobacteria</taxon>
        <taxon>Burkholderiales</taxon>
        <taxon>Burkholderiaceae</taxon>
        <taxon>Paraburkholderia</taxon>
    </lineage>
</organism>
<feature type="modified residue" description="4-aspartylphosphate" evidence="2">
    <location>
        <position position="52"/>
    </location>
</feature>
<dbReference type="PANTHER" id="PTHR44591:SF3">
    <property type="entry name" value="RESPONSE REGULATORY DOMAIN-CONTAINING PROTEIN"/>
    <property type="match status" value="1"/>
</dbReference>
<dbReference type="PROSITE" id="PS50110">
    <property type="entry name" value="RESPONSE_REGULATORY"/>
    <property type="match status" value="1"/>
</dbReference>
<dbReference type="Proteomes" id="UP000195569">
    <property type="component" value="Unassembled WGS sequence"/>
</dbReference>
<dbReference type="InterPro" id="IPR050595">
    <property type="entry name" value="Bact_response_regulator"/>
</dbReference>
<dbReference type="RefSeq" id="WP_087733506.1">
    <property type="nucleotide sequence ID" value="NZ_CYGY02000016.1"/>
</dbReference>
<dbReference type="SMART" id="SM00448">
    <property type="entry name" value="REC"/>
    <property type="match status" value="1"/>
</dbReference>
<dbReference type="Pfam" id="PF00072">
    <property type="entry name" value="Response_reg"/>
    <property type="match status" value="1"/>
</dbReference>
<protein>
    <submittedName>
        <fullName evidence="4">Response regulator receiver protein</fullName>
    </submittedName>
</protein>
<evidence type="ECO:0000313" key="4">
    <source>
        <dbReference type="EMBL" id="SIT38128.1"/>
    </source>
</evidence>
<dbReference type="InterPro" id="IPR001789">
    <property type="entry name" value="Sig_transdc_resp-reg_receiver"/>
</dbReference>
<dbReference type="EMBL" id="CYGY02000016">
    <property type="protein sequence ID" value="SIT38128.1"/>
    <property type="molecule type" value="Genomic_DNA"/>
</dbReference>
<keyword evidence="5" id="KW-1185">Reference proteome</keyword>
<name>A0A1N7RSQ1_9BURK</name>
<feature type="domain" description="Response regulatory" evidence="3">
    <location>
        <begin position="3"/>
        <end position="113"/>
    </location>
</feature>
<evidence type="ECO:0000313" key="5">
    <source>
        <dbReference type="Proteomes" id="UP000195569"/>
    </source>
</evidence>
<evidence type="ECO:0000256" key="1">
    <source>
        <dbReference type="ARBA" id="ARBA00022553"/>
    </source>
</evidence>
<gene>
    <name evidence="4" type="ORF">BN2476_160042</name>
</gene>
<dbReference type="InterPro" id="IPR011006">
    <property type="entry name" value="CheY-like_superfamily"/>
</dbReference>